<sequence length="180" mass="19901">MLAKKRDRILANQTPHARKVYECVPIAEPWPAHQIMAQLKVDRGSALSVAVVRGCLKALHEAGLIRRPTSDLYIREKVTESSTATATELMDETVADYKDRTKQVQPAQPAQPKEPSMSTSIDTLLKIAQQLSVLAAEVEEKLSEIASEIETAAKQVESTTATDREQLAKLKQLQSLLKDL</sequence>
<accession>A0A0S3UFU4</accession>
<dbReference type="Proteomes" id="UP000221614">
    <property type="component" value="Segment"/>
</dbReference>
<feature type="coiled-coil region" evidence="1">
    <location>
        <begin position="128"/>
        <end position="155"/>
    </location>
</feature>
<organism evidence="2 3">
    <name type="scientific">Pseudomonas phage phiR18</name>
    <dbReference type="NCBI Taxonomy" id="1752027"/>
    <lineage>
        <taxon>Viruses</taxon>
        <taxon>Duplodnaviria</taxon>
        <taxon>Heunggongvirae</taxon>
        <taxon>Uroviricota</taxon>
        <taxon>Caudoviricetes</taxon>
        <taxon>Kochitakasuvirus</taxon>
        <taxon>Kochitakasuvirus R18</taxon>
    </lineage>
</organism>
<reference evidence="2" key="1">
    <citation type="journal article" date="2016" name="Genome Announc.">
        <title>Complete Genome Sequences of Broad-Host-Range Pseudomonas aeruginosa Bacteriophages phiR18 and phiS12-1.</title>
        <authorList>
            <person name="Furusawa T."/>
            <person name="Iwano H."/>
            <person name="Higuchi H."/>
            <person name="Usui M."/>
            <person name="Maruyama F."/>
            <person name="Nakagawa I."/>
            <person name="Yokota H."/>
            <person name="Tamura Y."/>
        </authorList>
    </citation>
    <scope>NUCLEOTIDE SEQUENCE [LARGE SCALE GENOMIC DNA]</scope>
</reference>
<keyword evidence="3" id="KW-1185">Reference proteome</keyword>
<evidence type="ECO:0000313" key="2">
    <source>
        <dbReference type="EMBL" id="BAU16380.1"/>
    </source>
</evidence>
<dbReference type="KEGG" id="vg:40080246"/>
<evidence type="ECO:0000313" key="3">
    <source>
        <dbReference type="Proteomes" id="UP000221614"/>
    </source>
</evidence>
<dbReference type="RefSeq" id="YP_009604352.1">
    <property type="nucleotide sequence ID" value="NC_041964.1"/>
</dbReference>
<dbReference type="EMBL" id="LC102729">
    <property type="protein sequence ID" value="BAU16380.1"/>
    <property type="molecule type" value="Genomic_DNA"/>
</dbReference>
<protein>
    <submittedName>
        <fullName evidence="2">Uncharacterized protein</fullName>
    </submittedName>
</protein>
<evidence type="ECO:0000256" key="1">
    <source>
        <dbReference type="SAM" id="Coils"/>
    </source>
</evidence>
<proteinExistence type="predicted"/>
<name>A0A0S3UFU4_9CAUD</name>
<dbReference type="GeneID" id="40080246"/>
<keyword evidence="1" id="KW-0175">Coiled coil</keyword>